<evidence type="ECO:0000256" key="1">
    <source>
        <dbReference type="ARBA" id="ARBA00012493"/>
    </source>
</evidence>
<dbReference type="Pfam" id="PF17921">
    <property type="entry name" value="Integrase_H2C2"/>
    <property type="match status" value="1"/>
</dbReference>
<evidence type="ECO:0000256" key="10">
    <source>
        <dbReference type="SAM" id="MobiDB-lite"/>
    </source>
</evidence>
<dbReference type="InterPro" id="IPR036397">
    <property type="entry name" value="RNaseH_sf"/>
</dbReference>
<dbReference type="Gene3D" id="3.10.10.10">
    <property type="entry name" value="HIV Type 1 Reverse Transcriptase, subunit A, domain 1"/>
    <property type="match status" value="1"/>
</dbReference>
<dbReference type="Pfam" id="PF00098">
    <property type="entry name" value="zf-CCHC"/>
    <property type="match status" value="1"/>
</dbReference>
<dbReference type="GO" id="GO:0015074">
    <property type="term" value="P:DNA integration"/>
    <property type="evidence" value="ECO:0007669"/>
    <property type="project" value="InterPro"/>
</dbReference>
<dbReference type="InterPro" id="IPR056924">
    <property type="entry name" value="SH3_Tf2-1"/>
</dbReference>
<dbReference type="Pfam" id="PF24626">
    <property type="entry name" value="SH3_Tf2-1"/>
    <property type="match status" value="1"/>
</dbReference>
<dbReference type="FunFam" id="3.10.10.10:FF:000007">
    <property type="entry name" value="Retrovirus-related Pol polyprotein from transposon 17.6-like Protein"/>
    <property type="match status" value="1"/>
</dbReference>
<feature type="domain" description="Reverse transcriptase" evidence="12">
    <location>
        <begin position="617"/>
        <end position="796"/>
    </location>
</feature>
<dbReference type="InterPro" id="IPR036875">
    <property type="entry name" value="Znf_CCHC_sf"/>
</dbReference>
<dbReference type="Gene3D" id="3.30.420.10">
    <property type="entry name" value="Ribonuclease H-like superfamily/Ribonuclease H"/>
    <property type="match status" value="1"/>
</dbReference>
<dbReference type="InterPro" id="IPR001584">
    <property type="entry name" value="Integrase_cat-core"/>
</dbReference>
<dbReference type="InterPro" id="IPR041373">
    <property type="entry name" value="RT_RNaseH"/>
</dbReference>
<evidence type="ECO:0000256" key="2">
    <source>
        <dbReference type="ARBA" id="ARBA00022670"/>
    </source>
</evidence>
<dbReference type="SUPFAM" id="SSF56672">
    <property type="entry name" value="DNA/RNA polymerases"/>
    <property type="match status" value="1"/>
</dbReference>
<evidence type="ECO:0000259" key="13">
    <source>
        <dbReference type="PROSITE" id="PS50994"/>
    </source>
</evidence>
<dbReference type="GO" id="GO:0006508">
    <property type="term" value="P:proteolysis"/>
    <property type="evidence" value="ECO:0007669"/>
    <property type="project" value="UniProtKB-KW"/>
</dbReference>
<dbReference type="InterPro" id="IPR001878">
    <property type="entry name" value="Znf_CCHC"/>
</dbReference>
<dbReference type="InterPro" id="IPR043502">
    <property type="entry name" value="DNA/RNA_pol_sf"/>
</dbReference>
<dbReference type="GO" id="GO:0003676">
    <property type="term" value="F:nucleic acid binding"/>
    <property type="evidence" value="ECO:0007669"/>
    <property type="project" value="InterPro"/>
</dbReference>
<dbReference type="Pfam" id="PF00078">
    <property type="entry name" value="RVT_1"/>
    <property type="match status" value="1"/>
</dbReference>
<keyword evidence="15" id="KW-1185">Reference proteome</keyword>
<dbReference type="Gene3D" id="3.30.70.270">
    <property type="match status" value="2"/>
</dbReference>
<dbReference type="InterPro" id="IPR041588">
    <property type="entry name" value="Integrase_H2C2"/>
</dbReference>
<feature type="region of interest" description="Disordered" evidence="10">
    <location>
        <begin position="1414"/>
        <end position="1444"/>
    </location>
</feature>
<sequence length="1444" mass="165575">MAFRGGAPRQQPRRDADRGNEDYWRDPRDIAEIARLQQQVRDLQLQLEERNEETDTDIDIWDGDDGNRNPFGRRGKRSHNADPLRHMGIKVEIPEFDGRAQPDEFIDWLSTVERVFDLKDISDKFKVKLVAIKLRKYASLWWDHVKKKRAQDRKSKVETWDKMKKLLCEKFLPVNYRQDAFLEYHDLSQRTSTVEDLIADFDRLRMRCGVEEQEEQLIARFLGALRPEIADIVQLQPYWTFNDVCRLSLKVEKQLKAKNKSMPSKLSPTKAEASRIQTNSSPGTKLSPIKADFSGGPTSSSPTPSKMSRCFKCHGLGHFARECPNKHLVTFTEDSFPTYDTDNEEKREEGDEIVYPDKGESLITQRVLSTTTTPLGDDTLWLRNNIFRTKCTSKGKVCTVIIDGGSCENMVATSMVDKLGLKLEPHPDPYQLTWLKKGNVVKVTHRCLVQFSIGTRYSDEVWCEVIPMDACHVLLGRPWQYDRQTTHDGFKNTYSFRKDGVNITLAPLDVRETTTEAFILTKSAFLDFTKHTKPPLLYTLMIVEQNNPTGDVPGEVQPLLDEFKEVFPDEIPAGLPLIRDVQHCIDFVPGAVIPNRPAYRMNPKEFEELHRQVTELLDKGLIRESMSPCAVPALLVPKPGGAYRMCIDSRAVNKITIKYRFPIPRFEDLLDHLYGSSVFSKIDLRSGYHQIRMRPGDEWKTAFKTRDGLYEWMVMPFGLSNAPSTFMRLMNHVFKALIGHCVVVYFDDILVFSQDIRQHLLHLRQVFTILRDQKLYANRAKCHFLSPEVLFLGYLISENGIRMDESKVEAITAWPTPTSIHEVRSFHGLASFYRRFIKNFSSIVAPITNCLKGNNFAWTPAATIAFEELKKRVTQAPVLALPNFQLPFQVECDASGFGIGGVLSQANRPIAFFSEKLSEAKQKYSTYDKEFYAIIRSLEYWRHYLLPGEFVLYSDHQALRFINGQHKLNPRHAKWVEYLQEFSFVIRHKAGTSNTVADALSRRRALLTSLQLQVEGFDIFRGLYVDDPDFSEAWKSCQTAPTKGYSVQDGFLFRSNQLCVPKCSLRDAIILESHQGGLAGHFGRGKTLKFVQERFYWPKMSTDVARVIDRCRTCHVAKTQHSNAGLYTPLPVPNGPWEDVSLDFVVGLPRTQRQKDSIMVVVDRFSKMSHFVPCSKTYDASQVARLYFAEIVKLHGVPKSLTSDRDVKFVGHFWRTLWKRLGSRLHFSSAHHPQSDGQTEVTNRSLGNLLRSLVGNNPRQWDIVLPQAEFAYNRSTHRSTGMSPFLVVYGRNPFTPLDLAPLPTTEHFSVEGEERSAQIKMIHKQVREQIENNNIVYQRRANVHRRRVVFNEGDLVWIHLSKARFPGGRFGKLQPRADGPFRVLKRINDNAYKIDLPGHYNVSATFNVADLSPFVPEEDDPFDSRASPFEEGENDADNPDPPDP</sequence>
<keyword evidence="2" id="KW-0645">Protease</keyword>
<reference evidence="15" key="1">
    <citation type="journal article" date="2017" name="Nature">
        <title>The sunflower genome provides insights into oil metabolism, flowering and Asterid evolution.</title>
        <authorList>
            <person name="Badouin H."/>
            <person name="Gouzy J."/>
            <person name="Grassa C.J."/>
            <person name="Murat F."/>
            <person name="Staton S.E."/>
            <person name="Cottret L."/>
            <person name="Lelandais-Briere C."/>
            <person name="Owens G.L."/>
            <person name="Carrere S."/>
            <person name="Mayjonade B."/>
            <person name="Legrand L."/>
            <person name="Gill N."/>
            <person name="Kane N.C."/>
            <person name="Bowers J.E."/>
            <person name="Hubner S."/>
            <person name="Bellec A."/>
            <person name="Berard A."/>
            <person name="Berges H."/>
            <person name="Blanchet N."/>
            <person name="Boniface M.C."/>
            <person name="Brunel D."/>
            <person name="Catrice O."/>
            <person name="Chaidir N."/>
            <person name="Claudel C."/>
            <person name="Donnadieu C."/>
            <person name="Faraut T."/>
            <person name="Fievet G."/>
            <person name="Helmstetter N."/>
            <person name="King M."/>
            <person name="Knapp S.J."/>
            <person name="Lai Z."/>
            <person name="Le Paslier M.C."/>
            <person name="Lippi Y."/>
            <person name="Lorenzon L."/>
            <person name="Mandel J.R."/>
            <person name="Marage G."/>
            <person name="Marchand G."/>
            <person name="Marquand E."/>
            <person name="Bret-Mestries E."/>
            <person name="Morien E."/>
            <person name="Nambeesan S."/>
            <person name="Nguyen T."/>
            <person name="Pegot-Espagnet P."/>
            <person name="Pouilly N."/>
            <person name="Raftis F."/>
            <person name="Sallet E."/>
            <person name="Schiex T."/>
            <person name="Thomas J."/>
            <person name="Vandecasteele C."/>
            <person name="Vares D."/>
            <person name="Vear F."/>
            <person name="Vautrin S."/>
            <person name="Crespi M."/>
            <person name="Mangin B."/>
            <person name="Burke J.M."/>
            <person name="Salse J."/>
            <person name="Munos S."/>
            <person name="Vincourt P."/>
            <person name="Rieseberg L.H."/>
            <person name="Langlade N.B."/>
        </authorList>
    </citation>
    <scope>NUCLEOTIDE SEQUENCE [LARGE SCALE GENOMIC DNA]</scope>
    <source>
        <strain evidence="15">cv. SF193</strain>
    </source>
</reference>
<dbReference type="GO" id="GO:0003964">
    <property type="term" value="F:RNA-directed DNA polymerase activity"/>
    <property type="evidence" value="ECO:0007669"/>
    <property type="project" value="UniProtKB-KW"/>
</dbReference>
<evidence type="ECO:0000256" key="3">
    <source>
        <dbReference type="ARBA" id="ARBA00022679"/>
    </source>
</evidence>
<dbReference type="InterPro" id="IPR000477">
    <property type="entry name" value="RT_dom"/>
</dbReference>
<dbReference type="CDD" id="cd01647">
    <property type="entry name" value="RT_LTR"/>
    <property type="match status" value="1"/>
</dbReference>
<dbReference type="PANTHER" id="PTHR35046">
    <property type="entry name" value="ZINC KNUCKLE (CCHC-TYPE) FAMILY PROTEIN"/>
    <property type="match status" value="1"/>
</dbReference>
<dbReference type="CDD" id="cd09274">
    <property type="entry name" value="RNase_HI_RT_Ty3"/>
    <property type="match status" value="1"/>
</dbReference>
<evidence type="ECO:0000256" key="6">
    <source>
        <dbReference type="ARBA" id="ARBA00022759"/>
    </source>
</evidence>
<feature type="compositionally biased region" description="Acidic residues" evidence="10">
    <location>
        <begin position="54"/>
        <end position="64"/>
    </location>
</feature>
<dbReference type="SMART" id="SM00343">
    <property type="entry name" value="ZnF_C2HC"/>
    <property type="match status" value="1"/>
</dbReference>
<name>A0A251TRQ2_HELAN</name>
<dbReference type="Pfam" id="PF17917">
    <property type="entry name" value="RT_RNaseH"/>
    <property type="match status" value="1"/>
</dbReference>
<feature type="region of interest" description="Disordered" evidence="10">
    <location>
        <begin position="1"/>
        <end position="25"/>
    </location>
</feature>
<dbReference type="PANTHER" id="PTHR35046:SF23">
    <property type="entry name" value="NUCLEOTIDYLTRANSFERASE, RIBONUCLEASE H"/>
    <property type="match status" value="1"/>
</dbReference>
<evidence type="ECO:0000313" key="14">
    <source>
        <dbReference type="EMBL" id="OTG13256.1"/>
    </source>
</evidence>
<dbReference type="InterPro" id="IPR005162">
    <property type="entry name" value="Retrotrans_gag_dom"/>
</dbReference>
<keyword evidence="4" id="KW-0548">Nucleotidyltransferase</keyword>
<keyword evidence="7" id="KW-0378">Hydrolase</keyword>
<dbReference type="OMA" id="TNDASHI"/>
<evidence type="ECO:0000256" key="8">
    <source>
        <dbReference type="ARBA" id="ARBA00022918"/>
    </source>
</evidence>
<evidence type="ECO:0000259" key="11">
    <source>
        <dbReference type="PROSITE" id="PS50158"/>
    </source>
</evidence>
<protein>
    <recommendedName>
        <fullName evidence="1">RNA-directed DNA polymerase</fullName>
        <ecNumber evidence="1">2.7.7.49</ecNumber>
    </recommendedName>
</protein>
<dbReference type="CDD" id="cd00303">
    <property type="entry name" value="retropepsin_like"/>
    <property type="match status" value="1"/>
</dbReference>
<keyword evidence="9" id="KW-0479">Metal-binding</keyword>
<feature type="region of interest" description="Disordered" evidence="10">
    <location>
        <begin position="54"/>
        <end position="80"/>
    </location>
</feature>
<keyword evidence="8 14" id="KW-0695">RNA-directed DNA polymerase</keyword>
<keyword evidence="6" id="KW-0255">Endonuclease</keyword>
<dbReference type="EMBL" id="CM007899">
    <property type="protein sequence ID" value="OTG13256.1"/>
    <property type="molecule type" value="Genomic_DNA"/>
</dbReference>
<evidence type="ECO:0000259" key="12">
    <source>
        <dbReference type="PROSITE" id="PS50878"/>
    </source>
</evidence>
<accession>A0A251TRQ2</accession>
<dbReference type="Gene3D" id="1.10.340.70">
    <property type="match status" value="1"/>
</dbReference>
<dbReference type="GO" id="GO:0008233">
    <property type="term" value="F:peptidase activity"/>
    <property type="evidence" value="ECO:0007669"/>
    <property type="project" value="UniProtKB-KW"/>
</dbReference>
<dbReference type="FunFam" id="3.30.70.270:FF:000020">
    <property type="entry name" value="Transposon Tf2-6 polyprotein-like Protein"/>
    <property type="match status" value="1"/>
</dbReference>
<keyword evidence="9" id="KW-0862">Zinc</keyword>
<feature type="compositionally biased region" description="Acidic residues" evidence="10">
    <location>
        <begin position="1430"/>
        <end position="1444"/>
    </location>
</feature>
<feature type="domain" description="CCHC-type" evidence="11">
    <location>
        <begin position="309"/>
        <end position="325"/>
    </location>
</feature>
<dbReference type="Gene3D" id="4.10.60.10">
    <property type="entry name" value="Zinc finger, CCHC-type"/>
    <property type="match status" value="1"/>
</dbReference>
<evidence type="ECO:0000313" key="15">
    <source>
        <dbReference type="Proteomes" id="UP000215914"/>
    </source>
</evidence>
<feature type="compositionally biased region" description="Basic and acidic residues" evidence="10">
    <location>
        <begin position="12"/>
        <end position="25"/>
    </location>
</feature>
<dbReference type="FunFam" id="1.10.340.70:FF:000001">
    <property type="entry name" value="Retrovirus-related Pol polyprotein from transposon gypsy-like Protein"/>
    <property type="match status" value="1"/>
</dbReference>
<dbReference type="PROSITE" id="PS50994">
    <property type="entry name" value="INTEGRASE"/>
    <property type="match status" value="1"/>
</dbReference>
<evidence type="ECO:0000256" key="9">
    <source>
        <dbReference type="PROSITE-ProRule" id="PRU00047"/>
    </source>
</evidence>
<organism evidence="14 15">
    <name type="scientific">Helianthus annuus</name>
    <name type="common">Common sunflower</name>
    <dbReference type="NCBI Taxonomy" id="4232"/>
    <lineage>
        <taxon>Eukaryota</taxon>
        <taxon>Viridiplantae</taxon>
        <taxon>Streptophyta</taxon>
        <taxon>Embryophyta</taxon>
        <taxon>Tracheophyta</taxon>
        <taxon>Spermatophyta</taxon>
        <taxon>Magnoliopsida</taxon>
        <taxon>eudicotyledons</taxon>
        <taxon>Gunneridae</taxon>
        <taxon>Pentapetalae</taxon>
        <taxon>asterids</taxon>
        <taxon>campanulids</taxon>
        <taxon>Asterales</taxon>
        <taxon>Asteraceae</taxon>
        <taxon>Asteroideae</taxon>
        <taxon>Heliantheae alliance</taxon>
        <taxon>Heliantheae</taxon>
        <taxon>Helianthus</taxon>
    </lineage>
</organism>
<dbReference type="InterPro" id="IPR012337">
    <property type="entry name" value="RNaseH-like_sf"/>
</dbReference>
<dbReference type="GO" id="GO:0008270">
    <property type="term" value="F:zinc ion binding"/>
    <property type="evidence" value="ECO:0007669"/>
    <property type="project" value="UniProtKB-KW"/>
</dbReference>
<feature type="compositionally biased region" description="Polar residues" evidence="10">
    <location>
        <begin position="275"/>
        <end position="284"/>
    </location>
</feature>
<dbReference type="InterPro" id="IPR021109">
    <property type="entry name" value="Peptidase_aspartic_dom_sf"/>
</dbReference>
<dbReference type="InParanoid" id="A0A251TRQ2"/>
<dbReference type="InterPro" id="IPR043128">
    <property type="entry name" value="Rev_trsase/Diguanyl_cyclase"/>
</dbReference>
<feature type="region of interest" description="Disordered" evidence="10">
    <location>
        <begin position="258"/>
        <end position="305"/>
    </location>
</feature>
<gene>
    <name evidence="14" type="ORF">HannXRQ_Chr10g0318501</name>
</gene>
<dbReference type="GO" id="GO:0004519">
    <property type="term" value="F:endonuclease activity"/>
    <property type="evidence" value="ECO:0007669"/>
    <property type="project" value="UniProtKB-KW"/>
</dbReference>
<evidence type="ECO:0000256" key="7">
    <source>
        <dbReference type="ARBA" id="ARBA00022801"/>
    </source>
</evidence>
<proteinExistence type="predicted"/>
<dbReference type="Pfam" id="PF03732">
    <property type="entry name" value="Retrotrans_gag"/>
    <property type="match status" value="1"/>
</dbReference>
<dbReference type="EC" id="2.7.7.49" evidence="1"/>
<feature type="compositionally biased region" description="Low complexity" evidence="10">
    <location>
        <begin position="294"/>
        <end position="305"/>
    </location>
</feature>
<dbReference type="PROSITE" id="PS50158">
    <property type="entry name" value="ZF_CCHC"/>
    <property type="match status" value="1"/>
</dbReference>
<dbReference type="FunFam" id="3.30.420.10:FF:000032">
    <property type="entry name" value="Retrovirus-related Pol polyprotein from transposon 297-like Protein"/>
    <property type="match status" value="1"/>
</dbReference>
<dbReference type="SUPFAM" id="SSF53098">
    <property type="entry name" value="Ribonuclease H-like"/>
    <property type="match status" value="1"/>
</dbReference>
<dbReference type="PROSITE" id="PS50878">
    <property type="entry name" value="RT_POL"/>
    <property type="match status" value="1"/>
</dbReference>
<evidence type="ECO:0000256" key="5">
    <source>
        <dbReference type="ARBA" id="ARBA00022722"/>
    </source>
</evidence>
<keyword evidence="3" id="KW-0808">Transferase</keyword>
<keyword evidence="5" id="KW-0540">Nuclease</keyword>
<keyword evidence="9" id="KW-0863">Zinc-finger</keyword>
<dbReference type="Gene3D" id="2.40.70.10">
    <property type="entry name" value="Acid Proteases"/>
    <property type="match status" value="1"/>
</dbReference>
<feature type="domain" description="Integrase catalytic" evidence="13">
    <location>
        <begin position="1132"/>
        <end position="1292"/>
    </location>
</feature>
<dbReference type="Proteomes" id="UP000215914">
    <property type="component" value="Chromosome 10"/>
</dbReference>
<evidence type="ECO:0000256" key="4">
    <source>
        <dbReference type="ARBA" id="ARBA00022695"/>
    </source>
</evidence>
<dbReference type="SUPFAM" id="SSF57756">
    <property type="entry name" value="Retrovirus zinc finger-like domains"/>
    <property type="match status" value="1"/>
</dbReference>